<feature type="transmembrane region" description="Helical" evidence="8">
    <location>
        <begin position="219"/>
        <end position="239"/>
    </location>
</feature>
<dbReference type="Pfam" id="PF00528">
    <property type="entry name" value="BPD_transp_1"/>
    <property type="match status" value="1"/>
</dbReference>
<evidence type="ECO:0000256" key="4">
    <source>
        <dbReference type="ARBA" id="ARBA00022475"/>
    </source>
</evidence>
<protein>
    <submittedName>
        <fullName evidence="11">Unannotated protein</fullName>
    </submittedName>
</protein>
<keyword evidence="6 8" id="KW-1133">Transmembrane helix</keyword>
<dbReference type="InterPro" id="IPR035906">
    <property type="entry name" value="MetI-like_sf"/>
</dbReference>
<dbReference type="SUPFAM" id="SSF161098">
    <property type="entry name" value="MetI-like"/>
    <property type="match status" value="1"/>
</dbReference>
<dbReference type="GO" id="GO:0055085">
    <property type="term" value="P:transmembrane transport"/>
    <property type="evidence" value="ECO:0007669"/>
    <property type="project" value="InterPro"/>
</dbReference>
<feature type="transmembrane region" description="Helical" evidence="8">
    <location>
        <begin position="82"/>
        <end position="105"/>
    </location>
</feature>
<dbReference type="EMBL" id="CAESGF010000018">
    <property type="protein sequence ID" value="CAB4364767.1"/>
    <property type="molecule type" value="Genomic_DNA"/>
</dbReference>
<dbReference type="EMBL" id="CAFBMT010000001">
    <property type="protein sequence ID" value="CAB4908911.1"/>
    <property type="molecule type" value="Genomic_DNA"/>
</dbReference>
<dbReference type="EMBL" id="CAFBIY010000023">
    <property type="protein sequence ID" value="CAB4848103.1"/>
    <property type="molecule type" value="Genomic_DNA"/>
</dbReference>
<reference evidence="11" key="1">
    <citation type="submission" date="2020-05" db="EMBL/GenBank/DDBJ databases">
        <authorList>
            <person name="Chiriac C."/>
            <person name="Salcher M."/>
            <person name="Ghai R."/>
            <person name="Kavagutti S V."/>
        </authorList>
    </citation>
    <scope>NUCLEOTIDE SEQUENCE</scope>
</reference>
<dbReference type="EMBL" id="CAFAAV010000110">
    <property type="protein sequence ID" value="CAB4823041.1"/>
    <property type="molecule type" value="Genomic_DNA"/>
</dbReference>
<proteinExistence type="inferred from homology"/>
<gene>
    <name evidence="11" type="ORF">UFOPK2656_03246</name>
    <name evidence="12" type="ORF">UFOPK3099_01500</name>
    <name evidence="13" type="ORF">UFOPK3267_00629</name>
    <name evidence="14" type="ORF">UFOPK3651_00016</name>
    <name evidence="15" type="ORF">UFOPK3931_00949</name>
    <name evidence="10" type="ORF">UFOPK4189_02526</name>
</gene>
<keyword evidence="7 8" id="KW-0472">Membrane</keyword>
<evidence type="ECO:0000256" key="5">
    <source>
        <dbReference type="ARBA" id="ARBA00022692"/>
    </source>
</evidence>
<dbReference type="PANTHER" id="PTHR42929">
    <property type="entry name" value="INNER MEMBRANE ABC TRANSPORTER PERMEASE PROTEIN YDCU-RELATED-RELATED"/>
    <property type="match status" value="1"/>
</dbReference>
<dbReference type="CDD" id="cd06261">
    <property type="entry name" value="TM_PBP2"/>
    <property type="match status" value="1"/>
</dbReference>
<evidence type="ECO:0000313" key="12">
    <source>
        <dbReference type="EMBL" id="CAB4823041.1"/>
    </source>
</evidence>
<comment type="similarity">
    <text evidence="2">Belongs to the binding-protein-dependent transport system permease family. CysTW subfamily.</text>
</comment>
<dbReference type="InterPro" id="IPR000515">
    <property type="entry name" value="MetI-like"/>
</dbReference>
<sequence length="303" mass="33425">MSAKADTGADRSLREGRKIPYVLAIPAMAFMFVFFIIPLISLLKSSLSTKPDRFKPHYAFTWEWSNYSDAFTRFGGHLLRSFAFAGAATLLCIVVAYPVAYFIAFKMGRWRNVLLGLVMVPFFTSFLLRTLAWQSLLADHGPVLGFVRSVHLGGTLEWLGVLDNGRLLNTPLAVIGGLTYNFLPFMLLPIYVSLEKIDRGLIDAAADLYSPFSATFRKVIMPLSLPGVFAGTLLTFIPATGDFINAQFLGGTNEQRVIGKAVQSQFLNLNDYPSAAGMSFVLMAIITTLVLVYTKFMGTEDLA</sequence>
<evidence type="ECO:0000313" key="14">
    <source>
        <dbReference type="EMBL" id="CAB4908911.1"/>
    </source>
</evidence>
<feature type="transmembrane region" description="Helical" evidence="8">
    <location>
        <begin position="172"/>
        <end position="192"/>
    </location>
</feature>
<dbReference type="AlphaFoldDB" id="A0A6J6THQ8"/>
<evidence type="ECO:0000313" key="11">
    <source>
        <dbReference type="EMBL" id="CAB4746247.1"/>
    </source>
</evidence>
<dbReference type="Gene3D" id="1.10.3720.10">
    <property type="entry name" value="MetI-like"/>
    <property type="match status" value="1"/>
</dbReference>
<evidence type="ECO:0000256" key="6">
    <source>
        <dbReference type="ARBA" id="ARBA00022989"/>
    </source>
</evidence>
<keyword evidence="3" id="KW-0813">Transport</keyword>
<evidence type="ECO:0000313" key="10">
    <source>
        <dbReference type="EMBL" id="CAB4364767.1"/>
    </source>
</evidence>
<evidence type="ECO:0000256" key="2">
    <source>
        <dbReference type="ARBA" id="ARBA00007069"/>
    </source>
</evidence>
<dbReference type="PANTHER" id="PTHR42929:SF1">
    <property type="entry name" value="INNER MEMBRANE ABC TRANSPORTER PERMEASE PROTEIN YDCU-RELATED"/>
    <property type="match status" value="1"/>
</dbReference>
<evidence type="ECO:0000313" key="13">
    <source>
        <dbReference type="EMBL" id="CAB4848103.1"/>
    </source>
</evidence>
<evidence type="ECO:0000256" key="1">
    <source>
        <dbReference type="ARBA" id="ARBA00004651"/>
    </source>
</evidence>
<dbReference type="EMBL" id="CAFBOL010000017">
    <property type="protein sequence ID" value="CAB4983391.1"/>
    <property type="molecule type" value="Genomic_DNA"/>
</dbReference>
<dbReference type="EMBL" id="CAEZYF010000033">
    <property type="protein sequence ID" value="CAB4746247.1"/>
    <property type="molecule type" value="Genomic_DNA"/>
</dbReference>
<evidence type="ECO:0000259" key="9">
    <source>
        <dbReference type="PROSITE" id="PS50928"/>
    </source>
</evidence>
<dbReference type="GO" id="GO:0005886">
    <property type="term" value="C:plasma membrane"/>
    <property type="evidence" value="ECO:0007669"/>
    <property type="project" value="UniProtKB-SubCell"/>
</dbReference>
<evidence type="ECO:0000256" key="7">
    <source>
        <dbReference type="ARBA" id="ARBA00023136"/>
    </source>
</evidence>
<evidence type="ECO:0000256" key="8">
    <source>
        <dbReference type="SAM" id="Phobius"/>
    </source>
</evidence>
<evidence type="ECO:0000256" key="3">
    <source>
        <dbReference type="ARBA" id="ARBA00022448"/>
    </source>
</evidence>
<feature type="transmembrane region" description="Helical" evidence="8">
    <location>
        <begin position="21"/>
        <end position="43"/>
    </location>
</feature>
<feature type="transmembrane region" description="Helical" evidence="8">
    <location>
        <begin position="112"/>
        <end position="132"/>
    </location>
</feature>
<evidence type="ECO:0000313" key="15">
    <source>
        <dbReference type="EMBL" id="CAB4983391.1"/>
    </source>
</evidence>
<name>A0A6J6THQ8_9ZZZZ</name>
<comment type="subcellular location">
    <subcellularLocation>
        <location evidence="1">Cell membrane</location>
        <topology evidence="1">Multi-pass membrane protein</topology>
    </subcellularLocation>
</comment>
<accession>A0A6J6THQ8</accession>
<keyword evidence="5 8" id="KW-0812">Transmembrane</keyword>
<feature type="transmembrane region" description="Helical" evidence="8">
    <location>
        <begin position="275"/>
        <end position="294"/>
    </location>
</feature>
<organism evidence="11">
    <name type="scientific">freshwater metagenome</name>
    <dbReference type="NCBI Taxonomy" id="449393"/>
    <lineage>
        <taxon>unclassified sequences</taxon>
        <taxon>metagenomes</taxon>
        <taxon>ecological metagenomes</taxon>
    </lineage>
</organism>
<dbReference type="PROSITE" id="PS50928">
    <property type="entry name" value="ABC_TM1"/>
    <property type="match status" value="1"/>
</dbReference>
<keyword evidence="4" id="KW-1003">Cell membrane</keyword>
<feature type="domain" description="ABC transmembrane type-1" evidence="9">
    <location>
        <begin position="78"/>
        <end position="293"/>
    </location>
</feature>